<dbReference type="InterPro" id="IPR000953">
    <property type="entry name" value="Chromo/chromo_shadow_dom"/>
</dbReference>
<dbReference type="AlphaFoldDB" id="D7EID8"/>
<dbReference type="SUPFAM" id="SSF54160">
    <property type="entry name" value="Chromo domain-like"/>
    <property type="match status" value="1"/>
</dbReference>
<evidence type="ECO:0000259" key="3">
    <source>
        <dbReference type="PROSITE" id="PS50994"/>
    </source>
</evidence>
<dbReference type="OMA" id="MKACIVE"/>
<gene>
    <name evidence="4" type="primary">GLEAN_08562</name>
    <name evidence="4" type="ORF">TcasGA2_TC008562</name>
</gene>
<dbReference type="PANTHER" id="PTHR46585:SF1">
    <property type="entry name" value="CHROMO DOMAIN-CONTAINING PROTEIN"/>
    <property type="match status" value="1"/>
</dbReference>
<dbReference type="GO" id="GO:0003676">
    <property type="term" value="F:nucleic acid binding"/>
    <property type="evidence" value="ECO:0007669"/>
    <property type="project" value="InterPro"/>
</dbReference>
<dbReference type="InterPro" id="IPR036397">
    <property type="entry name" value="RNaseH_sf"/>
</dbReference>
<feature type="domain" description="Integrase catalytic" evidence="3">
    <location>
        <begin position="276"/>
        <end position="448"/>
    </location>
</feature>
<feature type="domain" description="Chromo" evidence="2">
    <location>
        <begin position="536"/>
        <end position="570"/>
    </location>
</feature>
<dbReference type="PROSITE" id="PS50994">
    <property type="entry name" value="INTEGRASE"/>
    <property type="match status" value="1"/>
</dbReference>
<dbReference type="PANTHER" id="PTHR46585">
    <property type="entry name" value="INTEGRASE CORE DOMAIN CONTAINING PROTEIN"/>
    <property type="match status" value="1"/>
</dbReference>
<dbReference type="InParanoid" id="D7EID8"/>
<accession>D7EID8</accession>
<feature type="compositionally biased region" description="Basic residues" evidence="1">
    <location>
        <begin position="69"/>
        <end position="86"/>
    </location>
</feature>
<keyword evidence="5" id="KW-1185">Reference proteome</keyword>
<reference evidence="4 5" key="2">
    <citation type="journal article" date="2010" name="Nucleic Acids Res.">
        <title>BeetleBase in 2010: revisions to provide comprehensive genomic information for Tribolium castaneum.</title>
        <authorList>
            <person name="Kim H.S."/>
            <person name="Murphy T."/>
            <person name="Xia J."/>
            <person name="Caragea D."/>
            <person name="Park Y."/>
            <person name="Beeman R.W."/>
            <person name="Lorenzen M.D."/>
            <person name="Butcher S."/>
            <person name="Manak J.R."/>
            <person name="Brown S.J."/>
        </authorList>
    </citation>
    <scope>GENOME REANNOTATION</scope>
    <source>
        <strain evidence="4 5">Georgia GA2</strain>
    </source>
</reference>
<dbReference type="EMBL" id="KQ971310">
    <property type="protein sequence ID" value="EFA11783.1"/>
    <property type="molecule type" value="Genomic_DNA"/>
</dbReference>
<dbReference type="GO" id="GO:0015074">
    <property type="term" value="P:DNA integration"/>
    <property type="evidence" value="ECO:0007669"/>
    <property type="project" value="InterPro"/>
</dbReference>
<protein>
    <recommendedName>
        <fullName evidence="6">Integrase catalytic domain-containing protein</fullName>
    </recommendedName>
</protein>
<reference evidence="4 5" key="1">
    <citation type="journal article" date="2008" name="Nature">
        <title>The genome of the model beetle and pest Tribolium castaneum.</title>
        <authorList>
            <consortium name="Tribolium Genome Sequencing Consortium"/>
            <person name="Richards S."/>
            <person name="Gibbs R.A."/>
            <person name="Weinstock G.M."/>
            <person name="Brown S.J."/>
            <person name="Denell R."/>
            <person name="Beeman R.W."/>
            <person name="Gibbs R."/>
            <person name="Beeman R.W."/>
            <person name="Brown S.J."/>
            <person name="Bucher G."/>
            <person name="Friedrich M."/>
            <person name="Grimmelikhuijzen C.J."/>
            <person name="Klingler M."/>
            <person name="Lorenzen M."/>
            <person name="Richards S."/>
            <person name="Roth S."/>
            <person name="Schroder R."/>
            <person name="Tautz D."/>
            <person name="Zdobnov E.M."/>
            <person name="Muzny D."/>
            <person name="Gibbs R.A."/>
            <person name="Weinstock G.M."/>
            <person name="Attaway T."/>
            <person name="Bell S."/>
            <person name="Buhay C.J."/>
            <person name="Chandrabose M.N."/>
            <person name="Chavez D."/>
            <person name="Clerk-Blankenburg K.P."/>
            <person name="Cree A."/>
            <person name="Dao M."/>
            <person name="Davis C."/>
            <person name="Chacko J."/>
            <person name="Dinh H."/>
            <person name="Dugan-Rocha S."/>
            <person name="Fowler G."/>
            <person name="Garner T.T."/>
            <person name="Garnes J."/>
            <person name="Gnirke A."/>
            <person name="Hawes A."/>
            <person name="Hernandez J."/>
            <person name="Hines S."/>
            <person name="Holder M."/>
            <person name="Hume J."/>
            <person name="Jhangiani S.N."/>
            <person name="Joshi V."/>
            <person name="Khan Z.M."/>
            <person name="Jackson L."/>
            <person name="Kovar C."/>
            <person name="Kowis A."/>
            <person name="Lee S."/>
            <person name="Lewis L.R."/>
            <person name="Margolis J."/>
            <person name="Morgan M."/>
            <person name="Nazareth L.V."/>
            <person name="Nguyen N."/>
            <person name="Okwuonu G."/>
            <person name="Parker D."/>
            <person name="Richards S."/>
            <person name="Ruiz S.J."/>
            <person name="Santibanez J."/>
            <person name="Savard J."/>
            <person name="Scherer S.E."/>
            <person name="Schneider B."/>
            <person name="Sodergren E."/>
            <person name="Tautz D."/>
            <person name="Vattahil S."/>
            <person name="Villasana D."/>
            <person name="White C.S."/>
            <person name="Wright R."/>
            <person name="Park Y."/>
            <person name="Beeman R.W."/>
            <person name="Lord J."/>
            <person name="Oppert B."/>
            <person name="Lorenzen M."/>
            <person name="Brown S."/>
            <person name="Wang L."/>
            <person name="Savard J."/>
            <person name="Tautz D."/>
            <person name="Richards S."/>
            <person name="Weinstock G."/>
            <person name="Gibbs R.A."/>
            <person name="Liu Y."/>
            <person name="Worley K."/>
            <person name="Weinstock G."/>
            <person name="Elsik C.G."/>
            <person name="Reese J.T."/>
            <person name="Elhaik E."/>
            <person name="Landan G."/>
            <person name="Graur D."/>
            <person name="Arensburger P."/>
            <person name="Atkinson P."/>
            <person name="Beeman R.W."/>
            <person name="Beidler J."/>
            <person name="Brown S.J."/>
            <person name="Demuth J.P."/>
            <person name="Drury D.W."/>
            <person name="Du Y.Z."/>
            <person name="Fujiwara H."/>
            <person name="Lorenzen M."/>
            <person name="Maselli V."/>
            <person name="Osanai M."/>
            <person name="Park Y."/>
            <person name="Robertson H.M."/>
            <person name="Tu Z."/>
            <person name="Wang J.J."/>
            <person name="Wang S."/>
            <person name="Richards S."/>
            <person name="Song H."/>
            <person name="Zhang L."/>
            <person name="Sodergren E."/>
            <person name="Werner D."/>
            <person name="Stanke M."/>
            <person name="Morgenstern B."/>
            <person name="Solovyev V."/>
            <person name="Kosarev P."/>
            <person name="Brown G."/>
            <person name="Chen H.C."/>
            <person name="Ermolaeva O."/>
            <person name="Hlavina W."/>
            <person name="Kapustin Y."/>
            <person name="Kiryutin B."/>
            <person name="Kitts P."/>
            <person name="Maglott D."/>
            <person name="Pruitt K."/>
            <person name="Sapojnikov V."/>
            <person name="Souvorov A."/>
            <person name="Mackey A.J."/>
            <person name="Waterhouse R.M."/>
            <person name="Wyder S."/>
            <person name="Zdobnov E.M."/>
            <person name="Zdobnov E.M."/>
            <person name="Wyder S."/>
            <person name="Kriventseva E.V."/>
            <person name="Kadowaki T."/>
            <person name="Bork P."/>
            <person name="Aranda M."/>
            <person name="Bao R."/>
            <person name="Beermann A."/>
            <person name="Berns N."/>
            <person name="Bolognesi R."/>
            <person name="Bonneton F."/>
            <person name="Bopp D."/>
            <person name="Brown S.J."/>
            <person name="Bucher G."/>
            <person name="Butts T."/>
            <person name="Chaumot A."/>
            <person name="Denell R.E."/>
            <person name="Ferrier D.E."/>
            <person name="Friedrich M."/>
            <person name="Gordon C.M."/>
            <person name="Jindra M."/>
            <person name="Klingler M."/>
            <person name="Lan Q."/>
            <person name="Lattorff H.M."/>
            <person name="Laudet V."/>
            <person name="von Levetsow C."/>
            <person name="Liu Z."/>
            <person name="Lutz R."/>
            <person name="Lynch J.A."/>
            <person name="da Fonseca R.N."/>
            <person name="Posnien N."/>
            <person name="Reuter R."/>
            <person name="Roth S."/>
            <person name="Savard J."/>
            <person name="Schinko J.B."/>
            <person name="Schmitt C."/>
            <person name="Schoppmeier M."/>
            <person name="Schroder R."/>
            <person name="Shippy T.D."/>
            <person name="Simonnet F."/>
            <person name="Marques-Souza H."/>
            <person name="Tautz D."/>
            <person name="Tomoyasu Y."/>
            <person name="Trauner J."/>
            <person name="Van der Zee M."/>
            <person name="Vervoort M."/>
            <person name="Wittkopp N."/>
            <person name="Wimmer E.A."/>
            <person name="Yang X."/>
            <person name="Jones A.K."/>
            <person name="Sattelle D.B."/>
            <person name="Ebert P.R."/>
            <person name="Nelson D."/>
            <person name="Scott J.G."/>
            <person name="Beeman R.W."/>
            <person name="Muthukrishnan S."/>
            <person name="Kramer K.J."/>
            <person name="Arakane Y."/>
            <person name="Beeman R.W."/>
            <person name="Zhu Q."/>
            <person name="Hogenkamp D."/>
            <person name="Dixit R."/>
            <person name="Oppert B."/>
            <person name="Jiang H."/>
            <person name="Zou Z."/>
            <person name="Marshall J."/>
            <person name="Elpidina E."/>
            <person name="Vinokurov K."/>
            <person name="Oppert C."/>
            <person name="Zou Z."/>
            <person name="Evans J."/>
            <person name="Lu Z."/>
            <person name="Zhao P."/>
            <person name="Sumathipala N."/>
            <person name="Altincicek B."/>
            <person name="Vilcinskas A."/>
            <person name="Williams M."/>
            <person name="Hultmark D."/>
            <person name="Hetru C."/>
            <person name="Jiang H."/>
            <person name="Grimmelikhuijzen C.J."/>
            <person name="Hauser F."/>
            <person name="Cazzamali G."/>
            <person name="Williamson M."/>
            <person name="Park Y."/>
            <person name="Li B."/>
            <person name="Tanaka Y."/>
            <person name="Predel R."/>
            <person name="Neupert S."/>
            <person name="Schachtner J."/>
            <person name="Verleyen P."/>
            <person name="Raible F."/>
            <person name="Bork P."/>
            <person name="Friedrich M."/>
            <person name="Walden K.K."/>
            <person name="Robertson H.M."/>
            <person name="Angeli S."/>
            <person name="Foret S."/>
            <person name="Bucher G."/>
            <person name="Schuetz S."/>
            <person name="Maleszka R."/>
            <person name="Wimmer E.A."/>
            <person name="Beeman R.W."/>
            <person name="Lorenzen M."/>
            <person name="Tomoyasu Y."/>
            <person name="Miller S.C."/>
            <person name="Grossmann D."/>
            <person name="Bucher G."/>
        </authorList>
    </citation>
    <scope>NUCLEOTIDE SEQUENCE [LARGE SCALE GENOMIC DNA]</scope>
    <source>
        <strain evidence="4 5">Georgia GA2</strain>
    </source>
</reference>
<proteinExistence type="predicted"/>
<dbReference type="InterPro" id="IPR058520">
    <property type="entry name" value="DUF8207"/>
</dbReference>
<evidence type="ECO:0000313" key="5">
    <source>
        <dbReference type="Proteomes" id="UP000007266"/>
    </source>
</evidence>
<evidence type="ECO:0000256" key="1">
    <source>
        <dbReference type="SAM" id="MobiDB-lite"/>
    </source>
</evidence>
<name>D7EID8_TRICA</name>
<dbReference type="SUPFAM" id="SSF53098">
    <property type="entry name" value="Ribonuclease H-like"/>
    <property type="match status" value="1"/>
</dbReference>
<dbReference type="InterPro" id="IPR016197">
    <property type="entry name" value="Chromo-like_dom_sf"/>
</dbReference>
<dbReference type="Pfam" id="PF26634">
    <property type="entry name" value="DUF8207"/>
    <property type="match status" value="1"/>
</dbReference>
<sequence>MGTKPDQNLKRHILKAADSIRKKYKAIKLNSSEADESIKKLFQPVINPLEEISIKLEKQSPPPQQQQQKQHKRPKHHIQKQRKQFLKLPKKEKIKQELELPVEETYEPSTSLRQPEEIYESLPEIKEEDEETKSDTMDDLINSRHILDEFLEQYPPVARNAIEAVLEKTSDQTFGPRYNSKENKLFMGKHELIISQNGDLILDNESFPGTPGLYRLIFFKNPEDKYTQITKEDRSAYKKILEISNTHRKNNDPTKQLKGHRGVKYTQIVQPMFTSFPKSPFIGEGLFTNKRVEYVYWDDINELVSRLALLHAATKAVVIDCFSKFLWTRPLKSKSANEVSRAMESILKNEKERIPKNLQSDQGKEFYNTTFQDLMRRYNINHYSTYSVKKAAIAERVIRTLKSKIYRYFTLFATHKWINKLQEITKNYNTTIHRTTGRKPTEINASNQGDITAYDHLKIVDKNRKKFKVGDFVRISKEKMLFEKGYTPNWSTEIFKISKINLTNPVTFLLEDKEGQPIKGAFYIWELSKTQYPDVYLVEKVIRRKGTKLFVKWLGLPDNQNSWIEMKDIT</sequence>
<dbReference type="GO" id="GO:0005694">
    <property type="term" value="C:chromosome"/>
    <property type="evidence" value="ECO:0007669"/>
    <property type="project" value="UniProtKB-ARBA"/>
</dbReference>
<evidence type="ECO:0000313" key="4">
    <source>
        <dbReference type="EMBL" id="EFA11783.1"/>
    </source>
</evidence>
<evidence type="ECO:0000259" key="2">
    <source>
        <dbReference type="PROSITE" id="PS50013"/>
    </source>
</evidence>
<dbReference type="eggNOG" id="KOG0017">
    <property type="taxonomic scope" value="Eukaryota"/>
</dbReference>
<dbReference type="HOGENOM" id="CLU_023432_3_0_1"/>
<dbReference type="InterPro" id="IPR012337">
    <property type="entry name" value="RNaseH-like_sf"/>
</dbReference>
<dbReference type="PROSITE" id="PS50013">
    <property type="entry name" value="CHROMO_2"/>
    <property type="match status" value="1"/>
</dbReference>
<organism evidence="4 5">
    <name type="scientific">Tribolium castaneum</name>
    <name type="common">Red flour beetle</name>
    <dbReference type="NCBI Taxonomy" id="7070"/>
    <lineage>
        <taxon>Eukaryota</taxon>
        <taxon>Metazoa</taxon>
        <taxon>Ecdysozoa</taxon>
        <taxon>Arthropoda</taxon>
        <taxon>Hexapoda</taxon>
        <taxon>Insecta</taxon>
        <taxon>Pterygota</taxon>
        <taxon>Neoptera</taxon>
        <taxon>Endopterygota</taxon>
        <taxon>Coleoptera</taxon>
        <taxon>Polyphaga</taxon>
        <taxon>Cucujiformia</taxon>
        <taxon>Tenebrionidae</taxon>
        <taxon>Tenebrionidae incertae sedis</taxon>
        <taxon>Tribolium</taxon>
    </lineage>
</organism>
<dbReference type="Pfam" id="PF00665">
    <property type="entry name" value="rve"/>
    <property type="match status" value="1"/>
</dbReference>
<feature type="region of interest" description="Disordered" evidence="1">
    <location>
        <begin position="54"/>
        <end position="86"/>
    </location>
</feature>
<dbReference type="Gene3D" id="3.30.420.10">
    <property type="entry name" value="Ribonuclease H-like superfamily/Ribonuclease H"/>
    <property type="match status" value="1"/>
</dbReference>
<dbReference type="InterPro" id="IPR001584">
    <property type="entry name" value="Integrase_cat-core"/>
</dbReference>
<dbReference type="Proteomes" id="UP000007266">
    <property type="component" value="Linkage group 2"/>
</dbReference>
<evidence type="ECO:0008006" key="6">
    <source>
        <dbReference type="Google" id="ProtNLM"/>
    </source>
</evidence>
<dbReference type="PhylomeDB" id="D7EID8"/>